<sequence>MNEPTLRNSRLALAGGLAIALAVGGTGFLIGRGTSPREVAPPAAAPVAAVPAVVQPAPSLSDPGDIVKTRADLIALASQAADAFASGRSLPKAAADLAGQRFELRLPFGCRGPSDSDSNSPMRWRYDGEAKALRVHVAPVVWGGADLGASGDGSAIGAAAEGFWIPRPWTASETCPAAQDSAAPTGADAVTLPGQTLAVAQFADGAGQGLRDGKPYETVVRAAPEEAPGTQGLQLRLRGRIGGTADRSPVSCRQPAGPEQRPICIVAVTFDDVAIDNPQTGKTLAIWSADRASLPDR</sequence>
<dbReference type="Proteomes" id="UP000073923">
    <property type="component" value="Unassembled WGS sequence"/>
</dbReference>
<accession>A0A147IWC2</accession>
<gene>
    <name evidence="1" type="ORF">NS355_05690</name>
</gene>
<reference evidence="1 2" key="1">
    <citation type="journal article" date="2016" name="Front. Microbiol.">
        <title>Genomic Resource of Rice Seed Associated Bacteria.</title>
        <authorList>
            <person name="Midha S."/>
            <person name="Bansal K."/>
            <person name="Sharma S."/>
            <person name="Kumar N."/>
            <person name="Patil P.P."/>
            <person name="Chaudhry V."/>
            <person name="Patil P.B."/>
        </authorList>
    </citation>
    <scope>NUCLEOTIDE SEQUENCE [LARGE SCALE GENOMIC DNA]</scope>
    <source>
        <strain evidence="1 2">NS355</strain>
    </source>
</reference>
<comment type="caution">
    <text evidence="1">The sequence shown here is derived from an EMBL/GenBank/DDBJ whole genome shotgun (WGS) entry which is preliminary data.</text>
</comment>
<proteinExistence type="predicted"/>
<dbReference type="AlphaFoldDB" id="A0A147IWC2"/>
<evidence type="ECO:0000313" key="2">
    <source>
        <dbReference type="Proteomes" id="UP000073923"/>
    </source>
</evidence>
<evidence type="ECO:0000313" key="1">
    <source>
        <dbReference type="EMBL" id="KTT99873.1"/>
    </source>
</evidence>
<dbReference type="EMBL" id="LDTF01000020">
    <property type="protein sequence ID" value="KTT99873.1"/>
    <property type="molecule type" value="Genomic_DNA"/>
</dbReference>
<organism evidence="1 2">
    <name type="scientific">Sphingomonas yabuuchiae</name>
    <dbReference type="NCBI Taxonomy" id="172044"/>
    <lineage>
        <taxon>Bacteria</taxon>
        <taxon>Pseudomonadati</taxon>
        <taxon>Pseudomonadota</taxon>
        <taxon>Alphaproteobacteria</taxon>
        <taxon>Sphingomonadales</taxon>
        <taxon>Sphingomonadaceae</taxon>
        <taxon>Sphingomonas</taxon>
    </lineage>
</organism>
<protein>
    <submittedName>
        <fullName evidence="1">Uncharacterized protein</fullName>
    </submittedName>
</protein>
<dbReference type="OrthoDB" id="7470453at2"/>
<name>A0A147IWC2_9SPHN</name>
<dbReference type="RefSeq" id="WP_058744818.1">
    <property type="nucleotide sequence ID" value="NZ_LDTF01000020.1"/>
</dbReference>
<dbReference type="PATRIC" id="fig|172044.3.peg.872"/>